<dbReference type="InterPro" id="IPR036322">
    <property type="entry name" value="WD40_repeat_dom_sf"/>
</dbReference>
<dbReference type="GO" id="GO:0106004">
    <property type="term" value="P:tRNA (guanine-N7)-methylation"/>
    <property type="evidence" value="ECO:0007669"/>
    <property type="project" value="UniProtKB-UniRule"/>
</dbReference>
<evidence type="ECO:0000256" key="3">
    <source>
        <dbReference type="ARBA" id="ARBA00022694"/>
    </source>
</evidence>
<dbReference type="Proteomes" id="UP000639643">
    <property type="component" value="Unassembled WGS sequence"/>
</dbReference>
<dbReference type="OrthoDB" id="339900at2759"/>
<feature type="compositionally biased region" description="Low complexity" evidence="8">
    <location>
        <begin position="245"/>
        <end position="269"/>
    </location>
</feature>
<keyword evidence="4 6" id="KW-0677">Repeat</keyword>
<dbReference type="AlphaFoldDB" id="A0A8H6NTR3"/>
<dbReference type="PANTHER" id="PTHR16288:SF0">
    <property type="entry name" value="TRNA (GUANINE-N(7)-)-METHYLTRANSFERASE NON-CATALYTIC SUBUNIT WDR4"/>
    <property type="match status" value="1"/>
</dbReference>
<keyword evidence="2 6" id="KW-0853">WD repeat</keyword>
<sequence>MKVPYNFIQPVGKVVFVTRGGKIHSFSLEDGSYLSTWKHPDVEKVAAVSAANAGVKAELEVSSGVATPASPAGEDDGPPAKRPRLENGREDEQVKDADAMVIDELQKQTEQQNERKGKKDRKRGNKERGGPQGSNRGGAFARVPDYPIITLMTATSNGSHLLAVSGHDKILWVFEHDGKGNLNQLSQRYVVRLNPSHRIDLNTGVNRQMPKRPCSVLVCPDDQTILSGDKFGDVFSLPLIPSEKPAAGPAAEPVAEAPAAATETSEPAKPYAPEASNFTVHSKANLRALQNQQREAKKAKRDTPKDEPAFEHNLLAGHVSMLTALTLAVKGSRRYIVTADRDEHIRLSRYMPHAHIIEGFCLGHSNFVSALALPTEDVLVSGGGDSELFVWDWEAGKVLSKFHLLEQVQQVDKEATKVAVTQLLAATVLANGLPVPVVLVVCESVPAIFVLRVSEQNTLSHVQTVSLSGNPIHVAPISGESSLSSILVAIDPAEADTGLNGIASYRWTGAAFSSSQDFRPLDGSLSEAEFDMSHDQVRKLLYNIEDLRKQGGHDGDEEQADGAEHPEQVGQAQDEAS</sequence>
<dbReference type="InterPro" id="IPR028884">
    <property type="entry name" value="Trm82"/>
</dbReference>
<evidence type="ECO:0000256" key="6">
    <source>
        <dbReference type="HAMAP-Rule" id="MF_03056"/>
    </source>
</evidence>
<feature type="repeat" description="WD" evidence="7">
    <location>
        <begin position="361"/>
        <end position="401"/>
    </location>
</feature>
<evidence type="ECO:0000256" key="1">
    <source>
        <dbReference type="ARBA" id="ARBA00004123"/>
    </source>
</evidence>
<evidence type="ECO:0000313" key="9">
    <source>
        <dbReference type="EMBL" id="KAF6842462.1"/>
    </source>
</evidence>
<feature type="region of interest" description="Disordered" evidence="8">
    <location>
        <begin position="245"/>
        <end position="273"/>
    </location>
</feature>
<dbReference type="Gene3D" id="2.130.10.10">
    <property type="entry name" value="YVTN repeat-like/Quinoprotein amine dehydrogenase"/>
    <property type="match status" value="1"/>
</dbReference>
<name>A0A8H6NTR3_9PEZI</name>
<comment type="subcellular location">
    <subcellularLocation>
        <location evidence="1 6">Nucleus</location>
    </subcellularLocation>
</comment>
<keyword evidence="5 6" id="KW-0539">Nucleus</keyword>
<dbReference type="GO" id="GO:0005829">
    <property type="term" value="C:cytosol"/>
    <property type="evidence" value="ECO:0007669"/>
    <property type="project" value="TreeGrafter"/>
</dbReference>
<dbReference type="EMBL" id="WIGM01000070">
    <property type="protein sequence ID" value="KAF6842462.1"/>
    <property type="molecule type" value="Genomic_DNA"/>
</dbReference>
<evidence type="ECO:0000256" key="4">
    <source>
        <dbReference type="ARBA" id="ARBA00022737"/>
    </source>
</evidence>
<feature type="compositionally biased region" description="Basic and acidic residues" evidence="8">
    <location>
        <begin position="83"/>
        <end position="117"/>
    </location>
</feature>
<comment type="pathway">
    <text evidence="6">tRNA modification; N(7)-methylguanine-tRNA biosynthesis.</text>
</comment>
<reference evidence="9" key="1">
    <citation type="journal article" date="2020" name="Phytopathology">
        <title>Genome Sequence Resources of Colletotrichum truncatum, C. plurivorum, C. musicola, and C. sojae: Four Species Pathogenic to Soybean (Glycine max).</title>
        <authorList>
            <person name="Rogerio F."/>
            <person name="Boufleur T.R."/>
            <person name="Ciampi-Guillardi M."/>
            <person name="Sukno S.A."/>
            <person name="Thon M.R."/>
            <person name="Massola Junior N.S."/>
            <person name="Baroncelli R."/>
        </authorList>
    </citation>
    <scope>NUCLEOTIDE SEQUENCE</scope>
    <source>
        <strain evidence="9">LFN0074</strain>
    </source>
</reference>
<keyword evidence="3 6" id="KW-0819">tRNA processing</keyword>
<comment type="caution">
    <text evidence="9">The sequence shown here is derived from an EMBL/GenBank/DDBJ whole genome shotgun (WGS) entry which is preliminary data.</text>
</comment>
<evidence type="ECO:0000256" key="7">
    <source>
        <dbReference type="PROSITE-ProRule" id="PRU00221"/>
    </source>
</evidence>
<dbReference type="PANTHER" id="PTHR16288">
    <property type="entry name" value="WD40 REPEAT PROTEIN 4"/>
    <property type="match status" value="1"/>
</dbReference>
<evidence type="ECO:0000256" key="5">
    <source>
        <dbReference type="ARBA" id="ARBA00023242"/>
    </source>
</evidence>
<gene>
    <name evidence="9" type="ORF">CMUS01_03047</name>
</gene>
<keyword evidence="10" id="KW-1185">Reference proteome</keyword>
<dbReference type="UniPathway" id="UPA00989"/>
<comment type="similarity">
    <text evidence="6">Belongs to the WD repeat TRM82 family.</text>
</comment>
<dbReference type="SUPFAM" id="SSF50978">
    <property type="entry name" value="WD40 repeat-like"/>
    <property type="match status" value="1"/>
</dbReference>
<organism evidence="9 10">
    <name type="scientific">Colletotrichum musicola</name>
    <dbReference type="NCBI Taxonomy" id="2175873"/>
    <lineage>
        <taxon>Eukaryota</taxon>
        <taxon>Fungi</taxon>
        <taxon>Dikarya</taxon>
        <taxon>Ascomycota</taxon>
        <taxon>Pezizomycotina</taxon>
        <taxon>Sordariomycetes</taxon>
        <taxon>Hypocreomycetidae</taxon>
        <taxon>Glomerellales</taxon>
        <taxon>Glomerellaceae</taxon>
        <taxon>Colletotrichum</taxon>
        <taxon>Colletotrichum orchidearum species complex</taxon>
    </lineage>
</organism>
<dbReference type="InterPro" id="IPR015943">
    <property type="entry name" value="WD40/YVTN_repeat-like_dom_sf"/>
</dbReference>
<protein>
    <submittedName>
        <fullName evidence="9">WD40 repeat domain-containing protein</fullName>
    </submittedName>
</protein>
<proteinExistence type="inferred from homology"/>
<evidence type="ECO:0000256" key="8">
    <source>
        <dbReference type="SAM" id="MobiDB-lite"/>
    </source>
</evidence>
<evidence type="ECO:0000313" key="10">
    <source>
        <dbReference type="Proteomes" id="UP000639643"/>
    </source>
</evidence>
<dbReference type="GO" id="GO:0005634">
    <property type="term" value="C:nucleus"/>
    <property type="evidence" value="ECO:0007669"/>
    <property type="project" value="UniProtKB-SubCell"/>
</dbReference>
<dbReference type="HAMAP" id="MF_03056">
    <property type="entry name" value="TRM82"/>
    <property type="match status" value="1"/>
</dbReference>
<dbReference type="InterPro" id="IPR001680">
    <property type="entry name" value="WD40_rpt"/>
</dbReference>
<evidence type="ECO:0000256" key="2">
    <source>
        <dbReference type="ARBA" id="ARBA00022574"/>
    </source>
</evidence>
<feature type="region of interest" description="Disordered" evidence="8">
    <location>
        <begin position="61"/>
        <end position="141"/>
    </location>
</feature>
<dbReference type="PROSITE" id="PS50082">
    <property type="entry name" value="WD_REPEATS_2"/>
    <property type="match status" value="1"/>
</dbReference>
<dbReference type="GO" id="GO:0043527">
    <property type="term" value="C:tRNA methyltransferase complex"/>
    <property type="evidence" value="ECO:0007669"/>
    <property type="project" value="TreeGrafter"/>
</dbReference>
<accession>A0A8H6NTR3</accession>
<feature type="region of interest" description="Disordered" evidence="8">
    <location>
        <begin position="548"/>
        <end position="577"/>
    </location>
</feature>
<comment type="function">
    <text evidence="6">Required for the formation of N(7)-methylguanine at position 46 (m7G46) in tRNA. In the complex, it is required to stabilize and induce conformational changes of the catalytic subunit.</text>
</comment>